<comment type="caution">
    <text evidence="1">The sequence shown here is derived from an EMBL/GenBank/DDBJ whole genome shotgun (WGS) entry which is preliminary data.</text>
</comment>
<protein>
    <submittedName>
        <fullName evidence="1">Uncharacterized protein</fullName>
    </submittedName>
</protein>
<organism evidence="1 2">
    <name type="scientific">Arctium lappa</name>
    <name type="common">Greater burdock</name>
    <name type="synonym">Lappa major</name>
    <dbReference type="NCBI Taxonomy" id="4217"/>
    <lineage>
        <taxon>Eukaryota</taxon>
        <taxon>Viridiplantae</taxon>
        <taxon>Streptophyta</taxon>
        <taxon>Embryophyta</taxon>
        <taxon>Tracheophyta</taxon>
        <taxon>Spermatophyta</taxon>
        <taxon>Magnoliopsida</taxon>
        <taxon>eudicotyledons</taxon>
        <taxon>Gunneridae</taxon>
        <taxon>Pentapetalae</taxon>
        <taxon>asterids</taxon>
        <taxon>campanulids</taxon>
        <taxon>Asterales</taxon>
        <taxon>Asteraceae</taxon>
        <taxon>Carduoideae</taxon>
        <taxon>Cardueae</taxon>
        <taxon>Arctiinae</taxon>
        <taxon>Arctium</taxon>
    </lineage>
</organism>
<sequence length="104" mass="11863">MKIQKQDIVSRDSEAYQRDDCVCVRKMHKGGSNLSENSMLVKIKSMEEQIRTWGSAFFSCGLCKPVTLLHPHPFDDATDDERIESELLTLAMKGYLVHEGFNLL</sequence>
<evidence type="ECO:0000313" key="2">
    <source>
        <dbReference type="Proteomes" id="UP001055879"/>
    </source>
</evidence>
<accession>A0ACB8Z6V5</accession>
<dbReference type="EMBL" id="CM042057">
    <property type="protein sequence ID" value="KAI3693101.1"/>
    <property type="molecule type" value="Genomic_DNA"/>
</dbReference>
<evidence type="ECO:0000313" key="1">
    <source>
        <dbReference type="EMBL" id="KAI3693101.1"/>
    </source>
</evidence>
<name>A0ACB8Z6V5_ARCLA</name>
<proteinExistence type="predicted"/>
<reference evidence="2" key="1">
    <citation type="journal article" date="2022" name="Mol. Ecol. Resour.">
        <title>The genomes of chicory, endive, great burdock and yacon provide insights into Asteraceae palaeo-polyploidization history and plant inulin production.</title>
        <authorList>
            <person name="Fan W."/>
            <person name="Wang S."/>
            <person name="Wang H."/>
            <person name="Wang A."/>
            <person name="Jiang F."/>
            <person name="Liu H."/>
            <person name="Zhao H."/>
            <person name="Xu D."/>
            <person name="Zhang Y."/>
        </authorList>
    </citation>
    <scope>NUCLEOTIDE SEQUENCE [LARGE SCALE GENOMIC DNA]</scope>
    <source>
        <strain evidence="2">cv. Niubang</strain>
    </source>
</reference>
<gene>
    <name evidence="1" type="ORF">L6452_32931</name>
</gene>
<reference evidence="1 2" key="2">
    <citation type="journal article" date="2022" name="Mol. Ecol. Resour.">
        <title>The genomes of chicory, endive, great burdock and yacon provide insights into Asteraceae paleo-polyploidization history and plant inulin production.</title>
        <authorList>
            <person name="Fan W."/>
            <person name="Wang S."/>
            <person name="Wang H."/>
            <person name="Wang A."/>
            <person name="Jiang F."/>
            <person name="Liu H."/>
            <person name="Zhao H."/>
            <person name="Xu D."/>
            <person name="Zhang Y."/>
        </authorList>
    </citation>
    <scope>NUCLEOTIDE SEQUENCE [LARGE SCALE GENOMIC DNA]</scope>
    <source>
        <strain evidence="2">cv. Niubang</strain>
    </source>
</reference>
<dbReference type="Proteomes" id="UP001055879">
    <property type="component" value="Linkage Group LG11"/>
</dbReference>
<keyword evidence="2" id="KW-1185">Reference proteome</keyword>